<dbReference type="Pfam" id="PF00226">
    <property type="entry name" value="DnaJ"/>
    <property type="match status" value="1"/>
</dbReference>
<evidence type="ECO:0000259" key="14">
    <source>
        <dbReference type="PROSITE" id="PS50076"/>
    </source>
</evidence>
<keyword evidence="8 12" id="KW-0215">Deoxyribonucleotide synthesis</keyword>
<dbReference type="OrthoDB" id="3000483at2759"/>
<dbReference type="InterPro" id="IPR000788">
    <property type="entry name" value="RNR_lg_C"/>
</dbReference>
<reference evidence="16 17" key="1">
    <citation type="submission" date="2020-04" db="EMBL/GenBank/DDBJ databases">
        <title>Perkinsus olseni comparative genomics.</title>
        <authorList>
            <person name="Bogema D.R."/>
        </authorList>
    </citation>
    <scope>NUCLEOTIDE SEQUENCE [LARGE SCALE GENOMIC DNA]</scope>
    <source>
        <strain evidence="16">00978-12</strain>
    </source>
</reference>
<evidence type="ECO:0000256" key="2">
    <source>
        <dbReference type="ARBA" id="ARBA00011771"/>
    </source>
</evidence>
<evidence type="ECO:0000256" key="12">
    <source>
        <dbReference type="RuleBase" id="RU003410"/>
    </source>
</evidence>
<dbReference type="Gene3D" id="1.10.287.110">
    <property type="entry name" value="DnaJ domain"/>
    <property type="match status" value="1"/>
</dbReference>
<dbReference type="PROSITE" id="PS50076">
    <property type="entry name" value="DNAJ_2"/>
    <property type="match status" value="1"/>
</dbReference>
<accession>A0A7J6NMA6</accession>
<dbReference type="Pfam" id="PF23511">
    <property type="entry name" value="Microp_apicomplexa_7"/>
    <property type="match status" value="1"/>
</dbReference>
<protein>
    <recommendedName>
        <fullName evidence="3 12">Ribonucleoside-diphosphate reductase</fullName>
        <ecNumber evidence="3 12">1.17.4.1</ecNumber>
    </recommendedName>
</protein>
<dbReference type="SUPFAM" id="SSF46565">
    <property type="entry name" value="Chaperone J-domain"/>
    <property type="match status" value="1"/>
</dbReference>
<organism evidence="16 17">
    <name type="scientific">Perkinsus olseni</name>
    <name type="common">Perkinsus atlanticus</name>
    <dbReference type="NCBI Taxonomy" id="32597"/>
    <lineage>
        <taxon>Eukaryota</taxon>
        <taxon>Sar</taxon>
        <taxon>Alveolata</taxon>
        <taxon>Perkinsozoa</taxon>
        <taxon>Perkinsea</taxon>
        <taxon>Perkinsida</taxon>
        <taxon>Perkinsidae</taxon>
        <taxon>Perkinsus</taxon>
    </lineage>
</organism>
<dbReference type="FunFam" id="3.20.70.20:FF:000010">
    <property type="entry name" value="Ribonucleoside-diphosphate reductase"/>
    <property type="match status" value="1"/>
</dbReference>
<name>A0A7J6NMA6_PEROL</name>
<dbReference type="PANTHER" id="PTHR11573:SF6">
    <property type="entry name" value="RIBONUCLEOSIDE-DIPHOSPHATE REDUCTASE LARGE SUBUNIT"/>
    <property type="match status" value="1"/>
</dbReference>
<dbReference type="InterPro" id="IPR013346">
    <property type="entry name" value="NrdE_NrdA_C"/>
</dbReference>
<evidence type="ECO:0000313" key="16">
    <source>
        <dbReference type="EMBL" id="KAF4684670.1"/>
    </source>
</evidence>
<dbReference type="InterPro" id="IPR039718">
    <property type="entry name" value="Rrm1"/>
</dbReference>
<dbReference type="InterPro" id="IPR056326">
    <property type="entry name" value="ISD11"/>
</dbReference>
<dbReference type="CDD" id="cd06257">
    <property type="entry name" value="DnaJ"/>
    <property type="match status" value="1"/>
</dbReference>
<dbReference type="GO" id="GO:0009263">
    <property type="term" value="P:deoxyribonucleotide biosynthetic process"/>
    <property type="evidence" value="ECO:0007669"/>
    <property type="project" value="UniProtKB-KW"/>
</dbReference>
<evidence type="ECO:0000256" key="13">
    <source>
        <dbReference type="SAM" id="MobiDB-lite"/>
    </source>
</evidence>
<evidence type="ECO:0000259" key="15">
    <source>
        <dbReference type="PROSITE" id="PS51161"/>
    </source>
</evidence>
<keyword evidence="5 11" id="KW-0547">Nucleotide-binding</keyword>
<dbReference type="InterPro" id="IPR036869">
    <property type="entry name" value="J_dom_sf"/>
</dbReference>
<evidence type="ECO:0000256" key="5">
    <source>
        <dbReference type="ARBA" id="ARBA00022741"/>
    </source>
</evidence>
<dbReference type="InterPro" id="IPR018253">
    <property type="entry name" value="DnaJ_domain_CS"/>
</dbReference>
<dbReference type="PROSITE" id="PS00636">
    <property type="entry name" value="DNAJ_1"/>
    <property type="match status" value="1"/>
</dbReference>
<dbReference type="SMART" id="SM00271">
    <property type="entry name" value="DnaJ"/>
    <property type="match status" value="1"/>
</dbReference>
<dbReference type="NCBIfam" id="TIGR02506">
    <property type="entry name" value="NrdE_NrdA"/>
    <property type="match status" value="1"/>
</dbReference>
<evidence type="ECO:0000256" key="3">
    <source>
        <dbReference type="ARBA" id="ARBA00012274"/>
    </source>
</evidence>
<dbReference type="GO" id="GO:0005971">
    <property type="term" value="C:ribonucleoside-diphosphate reductase complex"/>
    <property type="evidence" value="ECO:0007669"/>
    <property type="project" value="TreeGrafter"/>
</dbReference>
<comment type="similarity">
    <text evidence="1 12">Belongs to the ribonucleoside diphosphate reductase large chain family.</text>
</comment>
<dbReference type="EMBL" id="JABANP010000298">
    <property type="protein sequence ID" value="KAF4684670.1"/>
    <property type="molecule type" value="Genomic_DNA"/>
</dbReference>
<feature type="domain" description="ATP-cone" evidence="15">
    <location>
        <begin position="372"/>
        <end position="463"/>
    </location>
</feature>
<comment type="subunit">
    <text evidence="2">Heterodimer of a large and a small subunit.</text>
</comment>
<dbReference type="PRINTS" id="PR01183">
    <property type="entry name" value="RIBORDTASEM1"/>
</dbReference>
<dbReference type="InterPro" id="IPR005144">
    <property type="entry name" value="ATP-cone_dom"/>
</dbReference>
<dbReference type="GO" id="GO:0005524">
    <property type="term" value="F:ATP binding"/>
    <property type="evidence" value="ECO:0007669"/>
    <property type="project" value="UniProtKB-UniRule"/>
</dbReference>
<dbReference type="CDD" id="cd01679">
    <property type="entry name" value="RNR_I"/>
    <property type="match status" value="1"/>
</dbReference>
<keyword evidence="7 12" id="KW-0560">Oxidoreductase</keyword>
<dbReference type="PRINTS" id="PR00625">
    <property type="entry name" value="JDOMAIN"/>
</dbReference>
<dbReference type="Gene3D" id="3.20.70.20">
    <property type="match status" value="1"/>
</dbReference>
<evidence type="ECO:0000256" key="11">
    <source>
        <dbReference type="PROSITE-ProRule" id="PRU00492"/>
    </source>
</evidence>
<keyword evidence="6 11" id="KW-0067">ATP-binding</keyword>
<gene>
    <name evidence="16" type="primary">RNR1_1</name>
    <name evidence="16" type="ORF">FOZ60_007400</name>
</gene>
<dbReference type="GO" id="GO:0004748">
    <property type="term" value="F:ribonucleoside-diphosphate reductase activity, thioredoxin disulfide as acceptor"/>
    <property type="evidence" value="ECO:0007669"/>
    <property type="project" value="UniProtKB-EC"/>
</dbReference>
<feature type="region of interest" description="Disordered" evidence="13">
    <location>
        <begin position="287"/>
        <end position="313"/>
    </location>
</feature>
<dbReference type="InterPro" id="IPR013509">
    <property type="entry name" value="RNR_lsu_N"/>
</dbReference>
<proteinExistence type="inferred from homology"/>
<dbReference type="Pfam" id="PF23302">
    <property type="entry name" value="HTH_DNAJC9"/>
    <property type="match status" value="1"/>
</dbReference>
<sequence>MLPAKLDALSPAVKTMFTRCMGAASRFRDPNFKQYFERITNSDFDRFAALDEATRSAQEPDFLKEQEKNFEILDRQSNINNLYYSDHFHTHKNFGMTSSEVDEGGPQEEGDAFLLYRLLGVERDATMGEIRKGYLLRARQVHPDKNLDDPRAHESFVKLQRAYSILSDPEQRKRYDDSGGDLTIFEDESDEFREAYQYYRKLYPVLTSEDIDAFAARYRHSEEEMEDLRGFVEEHRGDVSDLLEWIILSTPEDVSRFAEYIRTWLSSEKKDFLPAFEASLPKLRRNGKRLAAQSRQEAKKAKSPEEDPSLGNLTLAIRQKQQKRQGDFLDDLEKKYCKKAGRPNSQSKKRPRNAWFGAPSCPTPSPSPKMVMYVIKRNGQKADVQFDKITKRIRPLTKGLNQDYVDVTQITQKVAEGIYPGVTTTELDSLAAETCAYMSQVHPDFSTLAARIAVSNLHKNTEESFSKTVSELYQITDSRGRHAPLVSEEVYNIVTANAEKLDKAIDYERDFDYDYFGFKTLERSYLLKRPSDKSCIERPQHMIMRVAVGIHGEDVDAAIETYDLMSTRVFTHATPTLFNSGMPHPQMSSCFLLSMKEDSIEGIYDTLKQCAMISKTAGGIGVAITGIRATESYIRGTNGFSNGIVPMLRVFNDTARYVDQGGGKRKGSFAVYLEPWHADVFEFLDLKKNHGKEEQRARDLFYALWIPDLFMKRVMSNGDWTLFCPNEAPGLQDTYGDEFEALYEKYEKDGIGRKTVKAQSLWFKILESQQETGIPYMLYKDSANRKSNQKNLGTIRCSNLCCEIVEYTSPDEVAVCNLASIALNMFVDKETRTYDFDRLHRVTKVVTRNLNRVSRILCPPEGGILSYQGLADAFLLMRFPYESPEALKLNNDIFETIYHAACEASMELAKKDGPYETFQGSPASEGLLQFDLWDVKPDSDRWDWDTLKGQIKEYGMRNSLLVAPMPTASTAQILGNNEAFEPYTQNIYVRRVLAGEFVQVNRHLVDDLMELGLWNDEIKDKIIRQKGSVQGVEEIPKEVQALYKTVWEIKQKKILDMAAGRGPYIDQSQSLNIHMTNCTNAKLSSMHFYGWKLGLKTGQYYLRTKAAADAIQFTLDAKKITAESPLKPRTSPLKPQYVQEDEEACIACSG</sequence>
<keyword evidence="4" id="KW-0021">Allosteric enzyme</keyword>
<evidence type="ECO:0000313" key="17">
    <source>
        <dbReference type="Proteomes" id="UP000541610"/>
    </source>
</evidence>
<evidence type="ECO:0000256" key="10">
    <source>
        <dbReference type="ARBA" id="ARBA00047754"/>
    </source>
</evidence>
<dbReference type="PROSITE" id="PS51161">
    <property type="entry name" value="ATP_CONE"/>
    <property type="match status" value="1"/>
</dbReference>
<dbReference type="PANTHER" id="PTHR11573">
    <property type="entry name" value="RIBONUCLEOSIDE-DIPHOSPHATE REDUCTASE LARGE CHAIN"/>
    <property type="match status" value="1"/>
</dbReference>
<evidence type="ECO:0000256" key="8">
    <source>
        <dbReference type="ARBA" id="ARBA00023116"/>
    </source>
</evidence>
<dbReference type="Pfam" id="PF02867">
    <property type="entry name" value="Ribonuc_red_lgC"/>
    <property type="match status" value="1"/>
</dbReference>
<feature type="compositionally biased region" description="Basic and acidic residues" evidence="13">
    <location>
        <begin position="296"/>
        <end position="305"/>
    </location>
</feature>
<dbReference type="InterPro" id="IPR056453">
    <property type="entry name" value="HTH_DNAJC9"/>
</dbReference>
<evidence type="ECO:0000256" key="7">
    <source>
        <dbReference type="ARBA" id="ARBA00023002"/>
    </source>
</evidence>
<dbReference type="EC" id="1.17.4.1" evidence="3 12"/>
<feature type="region of interest" description="Disordered" evidence="13">
    <location>
        <begin position="339"/>
        <end position="361"/>
    </location>
</feature>
<dbReference type="InterPro" id="IPR008926">
    <property type="entry name" value="RNR_R1-su_N"/>
</dbReference>
<evidence type="ECO:0000256" key="4">
    <source>
        <dbReference type="ARBA" id="ARBA00022533"/>
    </source>
</evidence>
<dbReference type="Pfam" id="PF03477">
    <property type="entry name" value="ATP-cone"/>
    <property type="match status" value="1"/>
</dbReference>
<evidence type="ECO:0000256" key="1">
    <source>
        <dbReference type="ARBA" id="ARBA00010406"/>
    </source>
</evidence>
<comment type="catalytic activity">
    <reaction evidence="10 12">
        <text>a 2'-deoxyribonucleoside 5'-diphosphate + [thioredoxin]-disulfide + H2O = a ribonucleoside 5'-diphosphate + [thioredoxin]-dithiol</text>
        <dbReference type="Rhea" id="RHEA:23252"/>
        <dbReference type="Rhea" id="RHEA-COMP:10698"/>
        <dbReference type="Rhea" id="RHEA-COMP:10700"/>
        <dbReference type="ChEBI" id="CHEBI:15377"/>
        <dbReference type="ChEBI" id="CHEBI:29950"/>
        <dbReference type="ChEBI" id="CHEBI:50058"/>
        <dbReference type="ChEBI" id="CHEBI:57930"/>
        <dbReference type="ChEBI" id="CHEBI:73316"/>
        <dbReference type="EC" id="1.17.4.1"/>
    </reaction>
</comment>
<dbReference type="SUPFAM" id="SSF51998">
    <property type="entry name" value="PFL-like glycyl radical enzymes"/>
    <property type="match status" value="1"/>
</dbReference>
<evidence type="ECO:0000256" key="6">
    <source>
        <dbReference type="ARBA" id="ARBA00022840"/>
    </source>
</evidence>
<feature type="domain" description="J" evidence="14">
    <location>
        <begin position="114"/>
        <end position="179"/>
    </location>
</feature>
<evidence type="ECO:0000256" key="9">
    <source>
        <dbReference type="ARBA" id="ARBA00024942"/>
    </source>
</evidence>
<dbReference type="Pfam" id="PF00317">
    <property type="entry name" value="Ribonuc_red_lgN"/>
    <property type="match status" value="1"/>
</dbReference>
<feature type="compositionally biased region" description="Basic residues" evidence="13">
    <location>
        <begin position="339"/>
        <end position="352"/>
    </location>
</feature>
<dbReference type="InterPro" id="IPR001623">
    <property type="entry name" value="DnaJ_domain"/>
</dbReference>
<dbReference type="Proteomes" id="UP000541610">
    <property type="component" value="Unassembled WGS sequence"/>
</dbReference>
<dbReference type="UniPathway" id="UPA00326"/>
<dbReference type="PROSITE" id="PS00089">
    <property type="entry name" value="RIBORED_LARGE"/>
    <property type="match status" value="1"/>
</dbReference>
<comment type="caution">
    <text evidence="16">The sequence shown here is derived from an EMBL/GenBank/DDBJ whole genome shotgun (WGS) entry which is preliminary data.</text>
</comment>
<comment type="function">
    <text evidence="9 12">Provides the precursors necessary for DNA synthesis. Catalyzes the biosynthesis of deoxyribonucleotides from the corresponding ribonucleotides.</text>
</comment>
<dbReference type="AlphaFoldDB" id="A0A7J6NMA6"/>
<dbReference type="SUPFAM" id="SSF48168">
    <property type="entry name" value="R1 subunit of ribonucleotide reductase, N-terminal domain"/>
    <property type="match status" value="1"/>
</dbReference>